<keyword evidence="2" id="KW-0472">Membrane</keyword>
<reference evidence="4" key="1">
    <citation type="journal article" date="2019" name="Int. J. Syst. Evol. Microbiol.">
        <title>The Global Catalogue of Microorganisms (GCM) 10K type strain sequencing project: providing services to taxonomists for standard genome sequencing and annotation.</title>
        <authorList>
            <consortium name="The Broad Institute Genomics Platform"/>
            <consortium name="The Broad Institute Genome Sequencing Center for Infectious Disease"/>
            <person name="Wu L."/>
            <person name="Ma J."/>
        </authorList>
    </citation>
    <scope>NUCLEOTIDE SEQUENCE [LARGE SCALE GENOMIC DNA]</scope>
    <source>
        <strain evidence="4">JCM 14546</strain>
    </source>
</reference>
<feature type="compositionally biased region" description="Basic and acidic residues" evidence="1">
    <location>
        <begin position="70"/>
        <end position="81"/>
    </location>
</feature>
<dbReference type="EMBL" id="BAAANO010000009">
    <property type="protein sequence ID" value="GAA2003161.1"/>
    <property type="molecule type" value="Genomic_DNA"/>
</dbReference>
<keyword evidence="2" id="KW-1133">Transmembrane helix</keyword>
<evidence type="ECO:0000256" key="1">
    <source>
        <dbReference type="SAM" id="MobiDB-lite"/>
    </source>
</evidence>
<feature type="region of interest" description="Disordered" evidence="1">
    <location>
        <begin position="66"/>
        <end position="103"/>
    </location>
</feature>
<feature type="transmembrane region" description="Helical" evidence="2">
    <location>
        <begin position="34"/>
        <end position="58"/>
    </location>
</feature>
<proteinExistence type="predicted"/>
<name>A0ABP5ES39_9MICO</name>
<evidence type="ECO:0000313" key="3">
    <source>
        <dbReference type="EMBL" id="GAA2003161.1"/>
    </source>
</evidence>
<keyword evidence="2" id="KW-0812">Transmembrane</keyword>
<evidence type="ECO:0000256" key="2">
    <source>
        <dbReference type="SAM" id="Phobius"/>
    </source>
</evidence>
<organism evidence="3 4">
    <name type="scientific">Brevibacterium samyangense</name>
    <dbReference type="NCBI Taxonomy" id="366888"/>
    <lineage>
        <taxon>Bacteria</taxon>
        <taxon>Bacillati</taxon>
        <taxon>Actinomycetota</taxon>
        <taxon>Actinomycetes</taxon>
        <taxon>Micrococcales</taxon>
        <taxon>Brevibacteriaceae</taxon>
        <taxon>Brevibacterium</taxon>
    </lineage>
</organism>
<sequence>MIVDVLTSGLTSGLAAGGGLTGRVLPESVLHSEWFATLAAFVALNTVVYLCLALCKIFPVPRPAYRGRSRRAETRSIHPDAPEPGVGPGGRGASAVGSSTEVR</sequence>
<evidence type="ECO:0000313" key="4">
    <source>
        <dbReference type="Proteomes" id="UP001500755"/>
    </source>
</evidence>
<dbReference type="Proteomes" id="UP001500755">
    <property type="component" value="Unassembled WGS sequence"/>
</dbReference>
<gene>
    <name evidence="3" type="ORF">GCM10009755_10130</name>
</gene>
<keyword evidence="4" id="KW-1185">Reference proteome</keyword>
<protein>
    <submittedName>
        <fullName evidence="3">Uncharacterized protein</fullName>
    </submittedName>
</protein>
<comment type="caution">
    <text evidence="3">The sequence shown here is derived from an EMBL/GenBank/DDBJ whole genome shotgun (WGS) entry which is preliminary data.</text>
</comment>
<accession>A0ABP5ES39</accession>
<dbReference type="RefSeq" id="WP_344307576.1">
    <property type="nucleotide sequence ID" value="NZ_BAAANO010000009.1"/>
</dbReference>